<sequence length="118" mass="13744">MKKVSFINIEDEGIDLILSFAVYDSEPSAIESLILMRTPRYELLLDDHERGVAVSFKNHEQSSLLKSVVLGTDIVEIFNQENKYILDMRHVDKDELNELEKILKKMNFDNRFTIVRPS</sequence>
<dbReference type="HOGENOM" id="CLU_2071158_0_0_6"/>
<evidence type="ECO:0000313" key="1">
    <source>
        <dbReference type="EMBL" id="ABM03615.1"/>
    </source>
</evidence>
<dbReference type="Proteomes" id="UP000000639">
    <property type="component" value="Chromosome"/>
</dbReference>
<keyword evidence="2" id="KW-1185">Reference proteome</keyword>
<proteinExistence type="predicted"/>
<dbReference type="RefSeq" id="WP_011770175.1">
    <property type="nucleotide sequence ID" value="NC_008709.1"/>
</dbReference>
<reference evidence="1 2" key="1">
    <citation type="submission" date="2007-01" db="EMBL/GenBank/DDBJ databases">
        <title>Complete sequence of Psychromonas ingrahamii 37.</title>
        <authorList>
            <consortium name="US DOE Joint Genome Institute"/>
            <person name="Copeland A."/>
            <person name="Lucas S."/>
            <person name="Lapidus A."/>
            <person name="Barry K."/>
            <person name="Detter J.C."/>
            <person name="Glavina del Rio T."/>
            <person name="Hammon N."/>
            <person name="Israni S."/>
            <person name="Dalin E."/>
            <person name="Tice H."/>
            <person name="Pitluck S."/>
            <person name="Thompson L.S."/>
            <person name="Brettin T."/>
            <person name="Bruce D."/>
            <person name="Han C."/>
            <person name="Tapia R."/>
            <person name="Schmutz J."/>
            <person name="Larimer F."/>
            <person name="Land M."/>
            <person name="Hauser L."/>
            <person name="Kyrpides N."/>
            <person name="Ivanova N."/>
            <person name="Staley J."/>
            <person name="Richardson P."/>
        </authorList>
    </citation>
    <scope>NUCLEOTIDE SEQUENCE [LARGE SCALE GENOMIC DNA]</scope>
    <source>
        <strain evidence="1 2">37</strain>
    </source>
</reference>
<dbReference type="AlphaFoldDB" id="A1SVV0"/>
<dbReference type="eggNOG" id="ENOG5033GJR">
    <property type="taxonomic scope" value="Bacteria"/>
</dbReference>
<gene>
    <name evidence="1" type="ordered locus">Ping_1838</name>
</gene>
<organism evidence="1 2">
    <name type="scientific">Psychromonas ingrahamii (strain DSM 17664 / CCUG 51855 / 37)</name>
    <dbReference type="NCBI Taxonomy" id="357804"/>
    <lineage>
        <taxon>Bacteria</taxon>
        <taxon>Pseudomonadati</taxon>
        <taxon>Pseudomonadota</taxon>
        <taxon>Gammaproteobacteria</taxon>
        <taxon>Alteromonadales</taxon>
        <taxon>Psychromonadaceae</taxon>
        <taxon>Psychromonas</taxon>
    </lineage>
</organism>
<evidence type="ECO:0000313" key="2">
    <source>
        <dbReference type="Proteomes" id="UP000000639"/>
    </source>
</evidence>
<protein>
    <submittedName>
        <fullName evidence="1">Uncharacterized protein</fullName>
    </submittedName>
</protein>
<dbReference type="KEGG" id="pin:Ping_1838"/>
<dbReference type="OrthoDB" id="6215236at2"/>
<name>A1SVV0_PSYIN</name>
<dbReference type="EMBL" id="CP000510">
    <property type="protein sequence ID" value="ABM03615.1"/>
    <property type="molecule type" value="Genomic_DNA"/>
</dbReference>
<accession>A1SVV0</accession>